<evidence type="ECO:0000313" key="5">
    <source>
        <dbReference type="EMBL" id="KJA21321.1"/>
    </source>
</evidence>
<dbReference type="GO" id="GO:0016787">
    <property type="term" value="F:hydrolase activity"/>
    <property type="evidence" value="ECO:0007669"/>
    <property type="project" value="UniProtKB-KW"/>
</dbReference>
<comment type="similarity">
    <text evidence="1 3">Belongs to the type-B carboxylesterase/lipase family.</text>
</comment>
<dbReference type="Gene3D" id="3.40.50.1820">
    <property type="entry name" value="alpha/beta hydrolase"/>
    <property type="match status" value="1"/>
</dbReference>
<dbReference type="PANTHER" id="PTHR11559">
    <property type="entry name" value="CARBOXYLESTERASE"/>
    <property type="match status" value="1"/>
</dbReference>
<evidence type="ECO:0000256" key="1">
    <source>
        <dbReference type="ARBA" id="ARBA00005964"/>
    </source>
</evidence>
<dbReference type="SUPFAM" id="SSF53474">
    <property type="entry name" value="alpha/beta-Hydrolases"/>
    <property type="match status" value="1"/>
</dbReference>
<feature type="signal peptide" evidence="3">
    <location>
        <begin position="1"/>
        <end position="16"/>
    </location>
</feature>
<dbReference type="STRING" id="945553.A0A0D2NXW7"/>
<dbReference type="OMA" id="NFPFDHW"/>
<dbReference type="InterPro" id="IPR019826">
    <property type="entry name" value="Carboxylesterase_B_AS"/>
</dbReference>
<keyword evidence="2 3" id="KW-0378">Hydrolase</keyword>
<evidence type="ECO:0000256" key="3">
    <source>
        <dbReference type="RuleBase" id="RU361235"/>
    </source>
</evidence>
<organism evidence="5 6">
    <name type="scientific">Hypholoma sublateritium (strain FD-334 SS-4)</name>
    <dbReference type="NCBI Taxonomy" id="945553"/>
    <lineage>
        <taxon>Eukaryota</taxon>
        <taxon>Fungi</taxon>
        <taxon>Dikarya</taxon>
        <taxon>Basidiomycota</taxon>
        <taxon>Agaricomycotina</taxon>
        <taxon>Agaricomycetes</taxon>
        <taxon>Agaricomycetidae</taxon>
        <taxon>Agaricales</taxon>
        <taxon>Agaricineae</taxon>
        <taxon>Strophariaceae</taxon>
        <taxon>Hypholoma</taxon>
    </lineage>
</organism>
<feature type="chain" id="PRO_5005112648" description="Carboxylic ester hydrolase" evidence="3">
    <location>
        <begin position="17"/>
        <end position="551"/>
    </location>
</feature>
<proteinExistence type="inferred from homology"/>
<accession>A0A0D2NXW7</accession>
<evidence type="ECO:0000259" key="4">
    <source>
        <dbReference type="Pfam" id="PF00135"/>
    </source>
</evidence>
<dbReference type="ESTHER" id="9agar-a0a0d2nxw7">
    <property type="family name" value="Fungal_carboxylesterase_lipase"/>
</dbReference>
<dbReference type="InterPro" id="IPR029058">
    <property type="entry name" value="AB_hydrolase_fold"/>
</dbReference>
<keyword evidence="6" id="KW-1185">Reference proteome</keyword>
<dbReference type="PROSITE" id="PS00122">
    <property type="entry name" value="CARBOXYLESTERASE_B_1"/>
    <property type="match status" value="1"/>
</dbReference>
<dbReference type="InterPro" id="IPR002018">
    <property type="entry name" value="CarbesteraseB"/>
</dbReference>
<protein>
    <recommendedName>
        <fullName evidence="3">Carboxylic ester hydrolase</fullName>
        <ecNumber evidence="3">3.1.1.-</ecNumber>
    </recommendedName>
</protein>
<sequence>MLPFSLLLALACCVHRNIIFAFGSSASSSAFVVDTGYAQYLGNHSYPNTVAYLGIPYAEPPVGDRRFRAPLPLNTDRIMAEAKGAVIDATKYPDFCVQGTTGNGDAGGAGSEDCLKVNIYAPVNATKGSNLPVLVYIHGGGYIYGNPANWPFDHWVNQSPNIVVVSIYYRLSSFGFLATPAMRDPENGDLNAGVLDQVQALKWVQAHIASFGGDPRKVTINGQSAGASSVELQIVAHASEGLFSQAIAQSVLRVPLPTPEQQEALFSFYATHAGCALGTAGQQIACLRNASVSALAMAQDAGSSAAFTASEYNVFHPVIDDILFSQSPTKSILAGRFAKVPLIVGATSNETKSAGSDIVEALQLFFPSLTTASANALAARYPLSELGDLQFQTATGDSELRIFYAENAWYQRSILGERLGAATISWTYRYNQRTPGAAAVFHASENWMMFRGTSTGTNGTTTFQPMGLADIAFAQELIAYWVSFVRAGNPNTFKLARSPAWAPFTSDRARIVLQEDPNGSTTISGSFVEEESEEEASRCNFVAGLNTQQEN</sequence>
<evidence type="ECO:0000313" key="6">
    <source>
        <dbReference type="Proteomes" id="UP000054270"/>
    </source>
</evidence>
<feature type="domain" description="Carboxylesterase type B" evidence="4">
    <location>
        <begin position="41"/>
        <end position="512"/>
    </location>
</feature>
<evidence type="ECO:0000256" key="2">
    <source>
        <dbReference type="ARBA" id="ARBA00022801"/>
    </source>
</evidence>
<dbReference type="Pfam" id="PF00135">
    <property type="entry name" value="COesterase"/>
    <property type="match status" value="1"/>
</dbReference>
<dbReference type="AlphaFoldDB" id="A0A0D2NXW7"/>
<dbReference type="EC" id="3.1.1.-" evidence="3"/>
<reference evidence="6" key="1">
    <citation type="submission" date="2014-04" db="EMBL/GenBank/DDBJ databases">
        <title>Evolutionary Origins and Diversification of the Mycorrhizal Mutualists.</title>
        <authorList>
            <consortium name="DOE Joint Genome Institute"/>
            <consortium name="Mycorrhizal Genomics Consortium"/>
            <person name="Kohler A."/>
            <person name="Kuo A."/>
            <person name="Nagy L.G."/>
            <person name="Floudas D."/>
            <person name="Copeland A."/>
            <person name="Barry K.W."/>
            <person name="Cichocki N."/>
            <person name="Veneault-Fourrey C."/>
            <person name="LaButti K."/>
            <person name="Lindquist E.A."/>
            <person name="Lipzen A."/>
            <person name="Lundell T."/>
            <person name="Morin E."/>
            <person name="Murat C."/>
            <person name="Riley R."/>
            <person name="Ohm R."/>
            <person name="Sun H."/>
            <person name="Tunlid A."/>
            <person name="Henrissat B."/>
            <person name="Grigoriev I.V."/>
            <person name="Hibbett D.S."/>
            <person name="Martin F."/>
        </authorList>
    </citation>
    <scope>NUCLEOTIDE SEQUENCE [LARGE SCALE GENOMIC DNA]</scope>
    <source>
        <strain evidence="6">FD-334 SS-4</strain>
    </source>
</reference>
<dbReference type="Proteomes" id="UP000054270">
    <property type="component" value="Unassembled WGS sequence"/>
</dbReference>
<name>A0A0D2NXW7_HYPSF</name>
<gene>
    <name evidence="5" type="ORF">HYPSUDRAFT_55578</name>
</gene>
<keyword evidence="3" id="KW-0732">Signal</keyword>
<dbReference type="EMBL" id="KN817559">
    <property type="protein sequence ID" value="KJA21321.1"/>
    <property type="molecule type" value="Genomic_DNA"/>
</dbReference>
<dbReference type="OrthoDB" id="408631at2759"/>
<dbReference type="InterPro" id="IPR050309">
    <property type="entry name" value="Type-B_Carboxylest/Lipase"/>
</dbReference>